<sequence length="64" mass="7339">MAEWNIRPGPLYLSSDLDGVLLPPSRLVEAQTKMWSMICNVRISTERQLAFFLFLILHGGYVRS</sequence>
<evidence type="ECO:0000313" key="2">
    <source>
        <dbReference type="Proteomes" id="UP000235023"/>
    </source>
</evidence>
<organism evidence="1 2">
    <name type="scientific">Aspergillus taichungensis</name>
    <dbReference type="NCBI Taxonomy" id="482145"/>
    <lineage>
        <taxon>Eukaryota</taxon>
        <taxon>Fungi</taxon>
        <taxon>Dikarya</taxon>
        <taxon>Ascomycota</taxon>
        <taxon>Pezizomycotina</taxon>
        <taxon>Eurotiomycetes</taxon>
        <taxon>Eurotiomycetidae</taxon>
        <taxon>Eurotiales</taxon>
        <taxon>Aspergillaceae</taxon>
        <taxon>Aspergillus</taxon>
        <taxon>Aspergillus subgen. Circumdati</taxon>
    </lineage>
</organism>
<evidence type="ECO:0000313" key="1">
    <source>
        <dbReference type="EMBL" id="PLN84362.1"/>
    </source>
</evidence>
<protein>
    <submittedName>
        <fullName evidence="1">Uncharacterized protein</fullName>
    </submittedName>
</protein>
<feature type="non-terminal residue" evidence="1">
    <location>
        <position position="64"/>
    </location>
</feature>
<proteinExistence type="predicted"/>
<dbReference type="AlphaFoldDB" id="A0A2J5I3B1"/>
<name>A0A2J5I3B1_9EURO</name>
<keyword evidence="2" id="KW-1185">Reference proteome</keyword>
<accession>A0A2J5I3B1</accession>
<dbReference type="Proteomes" id="UP000235023">
    <property type="component" value="Unassembled WGS sequence"/>
</dbReference>
<dbReference type="EMBL" id="KZ559512">
    <property type="protein sequence ID" value="PLN84362.1"/>
    <property type="molecule type" value="Genomic_DNA"/>
</dbReference>
<gene>
    <name evidence="1" type="ORF">BDW42DRAFT_163010</name>
</gene>
<reference evidence="2" key="1">
    <citation type="submission" date="2017-12" db="EMBL/GenBank/DDBJ databases">
        <authorList>
            <consortium name="DOE Joint Genome Institute"/>
            <person name="Mondo S.J."/>
            <person name="Kjaerbolling I."/>
            <person name="Vesth T.C."/>
            <person name="Frisvad J.C."/>
            <person name="Nybo J.L."/>
            <person name="Theobald S."/>
            <person name="Kuo A."/>
            <person name="Bowyer P."/>
            <person name="Matsuda Y."/>
            <person name="Lyhne E.K."/>
            <person name="Kogle M.E."/>
            <person name="Clum A."/>
            <person name="Lipzen A."/>
            <person name="Salamov A."/>
            <person name="Ngan C.Y."/>
            <person name="Daum C."/>
            <person name="Chiniquy J."/>
            <person name="Barry K."/>
            <person name="LaButti K."/>
            <person name="Haridas S."/>
            <person name="Simmons B.A."/>
            <person name="Magnuson J.K."/>
            <person name="Mortensen U.H."/>
            <person name="Larsen T.O."/>
            <person name="Grigoriev I.V."/>
            <person name="Baker S.E."/>
            <person name="Andersen M.R."/>
            <person name="Nordberg H.P."/>
            <person name="Cantor M.N."/>
            <person name="Hua S.X."/>
        </authorList>
    </citation>
    <scope>NUCLEOTIDE SEQUENCE [LARGE SCALE GENOMIC DNA]</scope>
    <source>
        <strain evidence="2">IBT 19404</strain>
    </source>
</reference>